<organism evidence="9 10">
    <name type="scientific">Nonomuraea angiospora</name>
    <dbReference type="NCBI Taxonomy" id="46172"/>
    <lineage>
        <taxon>Bacteria</taxon>
        <taxon>Bacillati</taxon>
        <taxon>Actinomycetota</taxon>
        <taxon>Actinomycetes</taxon>
        <taxon>Streptosporangiales</taxon>
        <taxon>Streptosporangiaceae</taxon>
        <taxon>Nonomuraea</taxon>
    </lineage>
</organism>
<keyword evidence="5 9" id="KW-0418">Kinase</keyword>
<feature type="domain" description="Protein kinase" evidence="8">
    <location>
        <begin position="10"/>
        <end position="386"/>
    </location>
</feature>
<accession>A0ABR9LSD1</accession>
<dbReference type="PANTHER" id="PTHR43289">
    <property type="entry name" value="MITOGEN-ACTIVATED PROTEIN KINASE KINASE KINASE 20-RELATED"/>
    <property type="match status" value="1"/>
</dbReference>
<evidence type="ECO:0000256" key="5">
    <source>
        <dbReference type="ARBA" id="ARBA00022777"/>
    </source>
</evidence>
<dbReference type="Pfam" id="PF00069">
    <property type="entry name" value="Pkinase"/>
    <property type="match status" value="1"/>
</dbReference>
<dbReference type="SMART" id="SM00220">
    <property type="entry name" value="S_TKc"/>
    <property type="match status" value="1"/>
</dbReference>
<evidence type="ECO:0000256" key="6">
    <source>
        <dbReference type="ARBA" id="ARBA00022840"/>
    </source>
</evidence>
<dbReference type="Gene3D" id="3.30.200.20">
    <property type="entry name" value="Phosphorylase Kinase, domain 1"/>
    <property type="match status" value="1"/>
</dbReference>
<keyword evidence="2 9" id="KW-0723">Serine/threonine-protein kinase</keyword>
<evidence type="ECO:0000313" key="9">
    <source>
        <dbReference type="EMBL" id="MBE1583168.1"/>
    </source>
</evidence>
<dbReference type="EC" id="2.7.11.1" evidence="1"/>
<dbReference type="Gene3D" id="1.10.510.10">
    <property type="entry name" value="Transferase(Phosphotransferase) domain 1"/>
    <property type="match status" value="1"/>
</dbReference>
<evidence type="ECO:0000256" key="3">
    <source>
        <dbReference type="ARBA" id="ARBA00022679"/>
    </source>
</evidence>
<dbReference type="EMBL" id="JADBEK010000001">
    <property type="protein sequence ID" value="MBE1583168.1"/>
    <property type="molecule type" value="Genomic_DNA"/>
</dbReference>
<evidence type="ECO:0000313" key="10">
    <source>
        <dbReference type="Proteomes" id="UP000633509"/>
    </source>
</evidence>
<feature type="region of interest" description="Disordered" evidence="7">
    <location>
        <begin position="41"/>
        <end position="73"/>
    </location>
</feature>
<dbReference type="Proteomes" id="UP000633509">
    <property type="component" value="Unassembled WGS sequence"/>
</dbReference>
<dbReference type="InterPro" id="IPR000719">
    <property type="entry name" value="Prot_kinase_dom"/>
</dbReference>
<sequence>MRGTVLAGRYTLAEPLGPGGGTWLARDEVLHRDVAVRRIPLATARPAGEPDTTADGRPDSGAGGRPGSGAGERERVLAEARFAASLSHPGLVTVHDVLTSGPQPWIVTDLVRGGSLDRVAAAEGPLEPGRVAAMGLRLLDALAVVHAHGHVHGAVTPGNVLIAATGETVLAGLGTTMPDATPAVDVRMLVTTLVFALDGGSTPHPDHAAASPALLPQPREAAALRAALARSRDGAEVRAVLAEAAARAAVMAAEVPTVPTEVSSTSGRRTLWVSVTTATALVATVAALAVARPGTATHDPTATPASPTTTPSRSRTAVAPSPDPCAVVVPTDRVLPSKSSTCSVTVDGADVTIKTQRNVDTARKVFDALRKRRQSQTGTSKVERAVTTPVKNVPGVGDECFSQDTTVGILSSVSSNVWLRVRSMVIEVSVMGNGSAVTSEMRETAMRAARTTAARLQGN</sequence>
<gene>
    <name evidence="9" type="ORF">H4W80_001426</name>
</gene>
<feature type="compositionally biased region" description="Gly residues" evidence="7">
    <location>
        <begin position="61"/>
        <end position="70"/>
    </location>
</feature>
<reference evidence="9 10" key="1">
    <citation type="submission" date="2020-10" db="EMBL/GenBank/DDBJ databases">
        <title>Sequencing the genomes of 1000 actinobacteria strains.</title>
        <authorList>
            <person name="Klenk H.-P."/>
        </authorList>
    </citation>
    <scope>NUCLEOTIDE SEQUENCE [LARGE SCALE GENOMIC DNA]</scope>
    <source>
        <strain evidence="9 10">DSM 43173</strain>
    </source>
</reference>
<evidence type="ECO:0000259" key="8">
    <source>
        <dbReference type="PROSITE" id="PS50011"/>
    </source>
</evidence>
<comment type="caution">
    <text evidence="9">The sequence shown here is derived from an EMBL/GenBank/DDBJ whole genome shotgun (WGS) entry which is preliminary data.</text>
</comment>
<feature type="region of interest" description="Disordered" evidence="7">
    <location>
        <begin position="294"/>
        <end position="324"/>
    </location>
</feature>
<dbReference type="PROSITE" id="PS50011">
    <property type="entry name" value="PROTEIN_KINASE_DOM"/>
    <property type="match status" value="1"/>
</dbReference>
<evidence type="ECO:0000256" key="7">
    <source>
        <dbReference type="SAM" id="MobiDB-lite"/>
    </source>
</evidence>
<keyword evidence="10" id="KW-1185">Reference proteome</keyword>
<dbReference type="GO" id="GO:0004674">
    <property type="term" value="F:protein serine/threonine kinase activity"/>
    <property type="evidence" value="ECO:0007669"/>
    <property type="project" value="UniProtKB-KW"/>
</dbReference>
<dbReference type="PANTHER" id="PTHR43289:SF6">
    <property type="entry name" value="SERINE_THREONINE-PROTEIN KINASE NEKL-3"/>
    <property type="match status" value="1"/>
</dbReference>
<evidence type="ECO:0000256" key="2">
    <source>
        <dbReference type="ARBA" id="ARBA00022527"/>
    </source>
</evidence>
<protein>
    <recommendedName>
        <fullName evidence="1">non-specific serine/threonine protein kinase</fullName>
        <ecNumber evidence="1">2.7.11.1</ecNumber>
    </recommendedName>
</protein>
<keyword evidence="3" id="KW-0808">Transferase</keyword>
<name>A0ABR9LSD1_9ACTN</name>
<dbReference type="InterPro" id="IPR011009">
    <property type="entry name" value="Kinase-like_dom_sf"/>
</dbReference>
<dbReference type="SUPFAM" id="SSF56112">
    <property type="entry name" value="Protein kinase-like (PK-like)"/>
    <property type="match status" value="1"/>
</dbReference>
<dbReference type="RefSeq" id="WP_192784310.1">
    <property type="nucleotide sequence ID" value="NZ_JADBEK010000001.1"/>
</dbReference>
<feature type="compositionally biased region" description="Low complexity" evidence="7">
    <location>
        <begin position="294"/>
        <end position="317"/>
    </location>
</feature>
<evidence type="ECO:0000256" key="4">
    <source>
        <dbReference type="ARBA" id="ARBA00022741"/>
    </source>
</evidence>
<proteinExistence type="predicted"/>
<keyword evidence="4" id="KW-0547">Nucleotide-binding</keyword>
<evidence type="ECO:0000256" key="1">
    <source>
        <dbReference type="ARBA" id="ARBA00012513"/>
    </source>
</evidence>
<keyword evidence="6" id="KW-0067">ATP-binding</keyword>